<dbReference type="PANTHER" id="PTHR36114">
    <property type="entry name" value="16.7 KDA PROTEIN IN WHIE LOCUS"/>
    <property type="match status" value="1"/>
</dbReference>
<accession>A0A7J5DJX7</accession>
<name>A0A7J5DJX7_9ACTN</name>
<dbReference type="Proteomes" id="UP000442990">
    <property type="component" value="Unassembled WGS sequence"/>
</dbReference>
<protein>
    <submittedName>
        <fullName evidence="2">Cupin domain-containing protein</fullName>
    </submittedName>
</protein>
<keyword evidence="3" id="KW-1185">Reference proteome</keyword>
<reference evidence="2 3" key="1">
    <citation type="submission" date="2019-09" db="EMBL/GenBank/DDBJ databases">
        <title>Isolation and identification of active actinomycetes.</title>
        <authorList>
            <person name="Yu Z."/>
            <person name="Han C."/>
            <person name="Yu B."/>
        </authorList>
    </citation>
    <scope>NUCLEOTIDE SEQUENCE [LARGE SCALE GENOMIC DNA]</scope>
    <source>
        <strain evidence="2 3">NEAU-H2</strain>
    </source>
</reference>
<dbReference type="RefSeq" id="WP_151469038.1">
    <property type="nucleotide sequence ID" value="NZ_WBKG01000006.1"/>
</dbReference>
<dbReference type="CDD" id="cd02226">
    <property type="entry name" value="cupin_YdbB-like"/>
    <property type="match status" value="1"/>
</dbReference>
<dbReference type="Gene3D" id="2.60.120.10">
    <property type="entry name" value="Jelly Rolls"/>
    <property type="match status" value="1"/>
</dbReference>
<dbReference type="InterPro" id="IPR014710">
    <property type="entry name" value="RmlC-like_jellyroll"/>
</dbReference>
<organism evidence="2 3">
    <name type="scientific">Streptomyces triticiradicis</name>
    <dbReference type="NCBI Taxonomy" id="2651189"/>
    <lineage>
        <taxon>Bacteria</taxon>
        <taxon>Bacillati</taxon>
        <taxon>Actinomycetota</taxon>
        <taxon>Actinomycetes</taxon>
        <taxon>Kitasatosporales</taxon>
        <taxon>Streptomycetaceae</taxon>
        <taxon>Streptomyces</taxon>
    </lineage>
</organism>
<proteinExistence type="predicted"/>
<dbReference type="InterPro" id="IPR011051">
    <property type="entry name" value="RmlC_Cupin_sf"/>
</dbReference>
<dbReference type="Pfam" id="PF07883">
    <property type="entry name" value="Cupin_2"/>
    <property type="match status" value="1"/>
</dbReference>
<gene>
    <name evidence="2" type="ORF">F8144_10780</name>
</gene>
<evidence type="ECO:0000313" key="3">
    <source>
        <dbReference type="Proteomes" id="UP000442990"/>
    </source>
</evidence>
<dbReference type="InterPro" id="IPR052044">
    <property type="entry name" value="PKS_Associated_Protein"/>
</dbReference>
<dbReference type="SUPFAM" id="SSF51182">
    <property type="entry name" value="RmlC-like cupins"/>
    <property type="match status" value="1"/>
</dbReference>
<sequence>MMTEPVNLQKTLDSFTELWSPRIVAQFNDYDVRVAKFHGEYVWHAHQDTDELFLVVAGRLVIHLRENGVERFVTLQTGDTYVVPRGMEHKPVSDAESHILMVEPTGTLTVGDTHEEIPDHVDATTGHHIG</sequence>
<dbReference type="InterPro" id="IPR013096">
    <property type="entry name" value="Cupin_2"/>
</dbReference>
<dbReference type="AlphaFoldDB" id="A0A7J5DJX7"/>
<evidence type="ECO:0000313" key="2">
    <source>
        <dbReference type="EMBL" id="KAB1989009.1"/>
    </source>
</evidence>
<evidence type="ECO:0000259" key="1">
    <source>
        <dbReference type="Pfam" id="PF07883"/>
    </source>
</evidence>
<feature type="domain" description="Cupin type-2" evidence="1">
    <location>
        <begin position="40"/>
        <end position="101"/>
    </location>
</feature>
<dbReference type="PANTHER" id="PTHR36114:SF1">
    <property type="entry name" value="16.7 KDA PROTEIN IN WHIE LOCUS"/>
    <property type="match status" value="1"/>
</dbReference>
<dbReference type="EMBL" id="WBKG01000006">
    <property type="protein sequence ID" value="KAB1989009.1"/>
    <property type="molecule type" value="Genomic_DNA"/>
</dbReference>
<comment type="caution">
    <text evidence="2">The sequence shown here is derived from an EMBL/GenBank/DDBJ whole genome shotgun (WGS) entry which is preliminary data.</text>
</comment>